<dbReference type="Gene3D" id="1.20.120.450">
    <property type="entry name" value="dinb family like domain"/>
    <property type="match status" value="1"/>
</dbReference>
<proteinExistence type="predicted"/>
<dbReference type="OrthoDB" id="119432at2"/>
<dbReference type="InterPro" id="IPR034660">
    <property type="entry name" value="DinB/YfiT-like"/>
</dbReference>
<gene>
    <name evidence="2" type="ORF">CA13_25670</name>
</gene>
<dbReference type="Proteomes" id="UP000315010">
    <property type="component" value="Unassembled WGS sequence"/>
</dbReference>
<dbReference type="InterPro" id="IPR024775">
    <property type="entry name" value="DinB-like"/>
</dbReference>
<evidence type="ECO:0000313" key="2">
    <source>
        <dbReference type="EMBL" id="TWT81120.1"/>
    </source>
</evidence>
<accession>A0A5C5Z1R8</accession>
<feature type="domain" description="DinB-like" evidence="1">
    <location>
        <begin position="11"/>
        <end position="139"/>
    </location>
</feature>
<protein>
    <submittedName>
        <fullName evidence="2">DinB superfamily protein</fullName>
    </submittedName>
</protein>
<dbReference type="AlphaFoldDB" id="A0A5C5Z1R8"/>
<comment type="caution">
    <text evidence="2">The sequence shown here is derived from an EMBL/GenBank/DDBJ whole genome shotgun (WGS) entry which is preliminary data.</text>
</comment>
<dbReference type="RefSeq" id="WP_146396763.1">
    <property type="nucleotide sequence ID" value="NZ_SJPJ01000001.1"/>
</dbReference>
<evidence type="ECO:0000313" key="3">
    <source>
        <dbReference type="Proteomes" id="UP000315010"/>
    </source>
</evidence>
<sequence length="166" mass="18584">MTYAETILPEFDQEMASTRKVLESLSDDKFDWKPHPKSNTIGWNANHLAEIPGWVEGTLSQAEWDIEGYETPTLTSRDEILAAFDKNVASAHAAIEKVDDDAMAFVWSLTKSGVPLMTMPRSVVIRSFVMNHLIHHRAILCVYLRLNDIPVPGMYGPSGDEPPMQA</sequence>
<reference evidence="2 3" key="1">
    <citation type="submission" date="2019-02" db="EMBL/GenBank/DDBJ databases">
        <title>Deep-cultivation of Planctomycetes and their phenomic and genomic characterization uncovers novel biology.</title>
        <authorList>
            <person name="Wiegand S."/>
            <person name="Jogler M."/>
            <person name="Boedeker C."/>
            <person name="Pinto D."/>
            <person name="Vollmers J."/>
            <person name="Rivas-Marin E."/>
            <person name="Kohn T."/>
            <person name="Peeters S.H."/>
            <person name="Heuer A."/>
            <person name="Rast P."/>
            <person name="Oberbeckmann S."/>
            <person name="Bunk B."/>
            <person name="Jeske O."/>
            <person name="Meyerdierks A."/>
            <person name="Storesund J.E."/>
            <person name="Kallscheuer N."/>
            <person name="Luecker S."/>
            <person name="Lage O.M."/>
            <person name="Pohl T."/>
            <person name="Merkel B.J."/>
            <person name="Hornburger P."/>
            <person name="Mueller R.-W."/>
            <person name="Bruemmer F."/>
            <person name="Labrenz M."/>
            <person name="Spormann A.M."/>
            <person name="Op Den Camp H."/>
            <person name="Overmann J."/>
            <person name="Amann R."/>
            <person name="Jetten M.S.M."/>
            <person name="Mascher T."/>
            <person name="Medema M.H."/>
            <person name="Devos D.P."/>
            <person name="Kaster A.-K."/>
            <person name="Ovreas L."/>
            <person name="Rohde M."/>
            <person name="Galperin M.Y."/>
            <person name="Jogler C."/>
        </authorList>
    </citation>
    <scope>NUCLEOTIDE SEQUENCE [LARGE SCALE GENOMIC DNA]</scope>
    <source>
        <strain evidence="2 3">CA13</strain>
    </source>
</reference>
<organism evidence="2 3">
    <name type="scientific">Novipirellula herctigrandis</name>
    <dbReference type="NCBI Taxonomy" id="2527986"/>
    <lineage>
        <taxon>Bacteria</taxon>
        <taxon>Pseudomonadati</taxon>
        <taxon>Planctomycetota</taxon>
        <taxon>Planctomycetia</taxon>
        <taxon>Pirellulales</taxon>
        <taxon>Pirellulaceae</taxon>
        <taxon>Novipirellula</taxon>
    </lineage>
</organism>
<dbReference type="SUPFAM" id="SSF109854">
    <property type="entry name" value="DinB/YfiT-like putative metalloenzymes"/>
    <property type="match status" value="1"/>
</dbReference>
<name>A0A5C5Z1R8_9BACT</name>
<keyword evidence="3" id="KW-1185">Reference proteome</keyword>
<dbReference type="Pfam" id="PF12867">
    <property type="entry name" value="DinB_2"/>
    <property type="match status" value="1"/>
</dbReference>
<dbReference type="EMBL" id="SJPJ01000001">
    <property type="protein sequence ID" value="TWT81120.1"/>
    <property type="molecule type" value="Genomic_DNA"/>
</dbReference>
<evidence type="ECO:0000259" key="1">
    <source>
        <dbReference type="Pfam" id="PF12867"/>
    </source>
</evidence>